<keyword evidence="3 6" id="KW-1133">Transmembrane helix</keyword>
<evidence type="ECO:0000256" key="6">
    <source>
        <dbReference type="SAM" id="Phobius"/>
    </source>
</evidence>
<dbReference type="PANTHER" id="PTHR15549">
    <property type="entry name" value="PAIRED IMMUNOGLOBULIN-LIKE TYPE 2 RECEPTOR"/>
    <property type="match status" value="1"/>
</dbReference>
<feature type="region of interest" description="Disordered" evidence="5">
    <location>
        <begin position="453"/>
        <end position="541"/>
    </location>
</feature>
<dbReference type="InterPro" id="IPR051694">
    <property type="entry name" value="Immunoregulatory_rcpt-like"/>
</dbReference>
<dbReference type="OrthoDB" id="5238281at2759"/>
<dbReference type="AlphaFoldDB" id="A0A194UTM2"/>
<keyword evidence="2 6" id="KW-0812">Transmembrane</keyword>
<proteinExistence type="predicted"/>
<dbReference type="EMBL" id="KN714677">
    <property type="protein sequence ID" value="KUI55045.1"/>
    <property type="molecule type" value="Genomic_DNA"/>
</dbReference>
<reference evidence="8" key="1">
    <citation type="submission" date="2014-12" db="EMBL/GenBank/DDBJ databases">
        <title>Genome Sequence of Valsa Canker Pathogens Uncovers a Specific Adaption of Colonization on Woody Bark.</title>
        <authorList>
            <person name="Yin Z."/>
            <person name="Liu H."/>
            <person name="Gao X."/>
            <person name="Li Z."/>
            <person name="Song N."/>
            <person name="Ke X."/>
            <person name="Dai Q."/>
            <person name="Wu Y."/>
            <person name="Sun Y."/>
            <person name="Xu J.-R."/>
            <person name="Kang Z.K."/>
            <person name="Wang L."/>
            <person name="Huang L."/>
        </authorList>
    </citation>
    <scope>NUCLEOTIDE SEQUENCE [LARGE SCALE GENOMIC DNA]</scope>
    <source>
        <strain evidence="8">SXYL134</strain>
    </source>
</reference>
<feature type="region of interest" description="Disordered" evidence="5">
    <location>
        <begin position="36"/>
        <end position="80"/>
    </location>
</feature>
<feature type="compositionally biased region" description="Basic residues" evidence="5">
    <location>
        <begin position="337"/>
        <end position="347"/>
    </location>
</feature>
<dbReference type="GO" id="GO:0071944">
    <property type="term" value="C:cell periphery"/>
    <property type="evidence" value="ECO:0007669"/>
    <property type="project" value="UniProtKB-ARBA"/>
</dbReference>
<dbReference type="GO" id="GO:0016020">
    <property type="term" value="C:membrane"/>
    <property type="evidence" value="ECO:0007669"/>
    <property type="project" value="UniProtKB-SubCell"/>
</dbReference>
<feature type="compositionally biased region" description="Polar residues" evidence="5">
    <location>
        <begin position="348"/>
        <end position="364"/>
    </location>
</feature>
<evidence type="ECO:0000256" key="3">
    <source>
        <dbReference type="ARBA" id="ARBA00022989"/>
    </source>
</evidence>
<gene>
    <name evidence="7" type="ORF">VP1G_02305</name>
</gene>
<feature type="region of interest" description="Disordered" evidence="5">
    <location>
        <begin position="337"/>
        <end position="369"/>
    </location>
</feature>
<feature type="region of interest" description="Disordered" evidence="5">
    <location>
        <begin position="239"/>
        <end position="270"/>
    </location>
</feature>
<accession>A0A194UTM2</accession>
<organism evidence="7 8">
    <name type="scientific">Cytospora mali</name>
    <name type="common">Apple Valsa canker fungus</name>
    <name type="synonym">Valsa mali</name>
    <dbReference type="NCBI Taxonomy" id="578113"/>
    <lineage>
        <taxon>Eukaryota</taxon>
        <taxon>Fungi</taxon>
        <taxon>Dikarya</taxon>
        <taxon>Ascomycota</taxon>
        <taxon>Pezizomycotina</taxon>
        <taxon>Sordariomycetes</taxon>
        <taxon>Sordariomycetidae</taxon>
        <taxon>Diaporthales</taxon>
        <taxon>Cytosporaceae</taxon>
        <taxon>Cytospora</taxon>
    </lineage>
</organism>
<feature type="compositionally biased region" description="Acidic residues" evidence="5">
    <location>
        <begin position="55"/>
        <end position="68"/>
    </location>
</feature>
<evidence type="ECO:0000256" key="4">
    <source>
        <dbReference type="ARBA" id="ARBA00023136"/>
    </source>
</evidence>
<keyword evidence="8" id="KW-1185">Reference proteome</keyword>
<comment type="subcellular location">
    <subcellularLocation>
        <location evidence="1">Membrane</location>
        <topology evidence="1">Single-pass membrane protein</topology>
    </subcellularLocation>
</comment>
<sequence>MMPRTRQRGTPLEAVQVMARRGDDTPVIEGFDEVSGVPDLREDEDNHGLTVVNVSDDDDDDDDADDDTNPSTTPSTSETIFATTSLPEISTTPLPVISSSRTSLAIWETGIPLPISSFSTSTTSSGTVAAQEQTQEPVNAQNDNDSPEKCKQHPPGGLHSTRTEVAIAFGIIGAIGLIVALIWVAILIRRRRRRHGQDEVDPRDYPSRIGRRQCLDLKFSLPSIPRLPFSFASPLNRFQKPHSSTSLQSQISNPSKPVHISGHREALPDSSIPDEAAQVPYTTTDGGENDVVPQGWMDEKRHDPSYPLPLLCPEPVQQAGIRSSMVSWFKRSSKHHPLRLNPMHRKGSQASATSTFTSRNTKSRPGSLAKSLRANTGYYPLAGEVIVAEGSRSGNGDILEEIPSMSDMGLQGMFTNTTTAPIPDSSAGETVTVPLPAFTREDASAYYRRIWPESSSGGTSERMSAMSSWTESTMRASTQGGSGRESMEQAGLSPPPGYGNSSPRLNRVTQTTGRPLTASTAGSIGAQTREKEGLSAVYEQT</sequence>
<feature type="transmembrane region" description="Helical" evidence="6">
    <location>
        <begin position="165"/>
        <end position="188"/>
    </location>
</feature>
<keyword evidence="4 6" id="KW-0472">Membrane</keyword>
<name>A0A194UTM2_CYTMA</name>
<feature type="region of interest" description="Disordered" evidence="5">
    <location>
        <begin position="118"/>
        <end position="157"/>
    </location>
</feature>
<evidence type="ECO:0000256" key="1">
    <source>
        <dbReference type="ARBA" id="ARBA00004167"/>
    </source>
</evidence>
<protein>
    <submittedName>
        <fullName evidence="7">Uncharacterized protein</fullName>
    </submittedName>
</protein>
<dbReference type="Proteomes" id="UP000078576">
    <property type="component" value="Unassembled WGS sequence"/>
</dbReference>
<feature type="compositionally biased region" description="Polar residues" evidence="5">
    <location>
        <begin position="499"/>
        <end position="526"/>
    </location>
</feature>
<feature type="compositionally biased region" description="Low complexity" evidence="5">
    <location>
        <begin position="118"/>
        <end position="127"/>
    </location>
</feature>
<evidence type="ECO:0000313" key="8">
    <source>
        <dbReference type="Proteomes" id="UP000078576"/>
    </source>
</evidence>
<evidence type="ECO:0000313" key="7">
    <source>
        <dbReference type="EMBL" id="KUI55045.1"/>
    </source>
</evidence>
<feature type="compositionally biased region" description="Polar residues" evidence="5">
    <location>
        <begin position="241"/>
        <end position="255"/>
    </location>
</feature>
<feature type="compositionally biased region" description="Polar residues" evidence="5">
    <location>
        <begin position="453"/>
        <end position="479"/>
    </location>
</feature>
<evidence type="ECO:0000256" key="2">
    <source>
        <dbReference type="ARBA" id="ARBA00022692"/>
    </source>
</evidence>
<feature type="compositionally biased region" description="Polar residues" evidence="5">
    <location>
        <begin position="128"/>
        <end position="144"/>
    </location>
</feature>
<evidence type="ECO:0000256" key="5">
    <source>
        <dbReference type="SAM" id="MobiDB-lite"/>
    </source>
</evidence>